<organism evidence="2 3">
    <name type="scientific">Modicisalibacter ilicicola DSM 19980</name>
    <dbReference type="NCBI Taxonomy" id="1121942"/>
    <lineage>
        <taxon>Bacteria</taxon>
        <taxon>Pseudomonadati</taxon>
        <taxon>Pseudomonadota</taxon>
        <taxon>Gammaproteobacteria</taxon>
        <taxon>Oceanospirillales</taxon>
        <taxon>Halomonadaceae</taxon>
        <taxon>Modicisalibacter</taxon>
    </lineage>
</organism>
<dbReference type="Gene3D" id="3.40.30.10">
    <property type="entry name" value="Glutaredoxin"/>
    <property type="match status" value="1"/>
</dbReference>
<dbReference type="RefSeq" id="WP_072821651.1">
    <property type="nucleotide sequence ID" value="NZ_FQUJ01000006.1"/>
</dbReference>
<accession>A0A1M4YBM1</accession>
<evidence type="ECO:0000256" key="1">
    <source>
        <dbReference type="SAM" id="MobiDB-lite"/>
    </source>
</evidence>
<dbReference type="InterPro" id="IPR008554">
    <property type="entry name" value="Glutaredoxin-like"/>
</dbReference>
<keyword evidence="3" id="KW-1185">Reference proteome</keyword>
<name>A0A1M4YBM1_9GAMM</name>
<dbReference type="STRING" id="1121942.SAMN02745148_01654"/>
<dbReference type="SUPFAM" id="SSF52833">
    <property type="entry name" value="Thioredoxin-like"/>
    <property type="match status" value="1"/>
</dbReference>
<sequence>MSRLTLYTTLGCHLCEQLETELACLGSGAIELERVEIAESDVLIERYGTRIPVLVDGQGNELERGFEKERLSAWLEARDLLAAAVDEAVREPDERPAGARRVNGRRFLG</sequence>
<proteinExistence type="predicted"/>
<dbReference type="InterPro" id="IPR036249">
    <property type="entry name" value="Thioredoxin-like_sf"/>
</dbReference>
<dbReference type="Proteomes" id="UP000184346">
    <property type="component" value="Unassembled WGS sequence"/>
</dbReference>
<gene>
    <name evidence="2" type="ORF">SAMN02745148_01654</name>
</gene>
<dbReference type="Pfam" id="PF05768">
    <property type="entry name" value="Glrx-like"/>
    <property type="match status" value="1"/>
</dbReference>
<reference evidence="2 3" key="1">
    <citation type="submission" date="2016-11" db="EMBL/GenBank/DDBJ databases">
        <authorList>
            <person name="Jaros S."/>
            <person name="Januszkiewicz K."/>
            <person name="Wedrychowicz H."/>
        </authorList>
    </citation>
    <scope>NUCLEOTIDE SEQUENCE [LARGE SCALE GENOMIC DNA]</scope>
    <source>
        <strain evidence="2 3">DSM 19980</strain>
    </source>
</reference>
<dbReference type="EMBL" id="FQUJ01000006">
    <property type="protein sequence ID" value="SHF03140.1"/>
    <property type="molecule type" value="Genomic_DNA"/>
</dbReference>
<feature type="region of interest" description="Disordered" evidence="1">
    <location>
        <begin position="90"/>
        <end position="109"/>
    </location>
</feature>
<dbReference type="AlphaFoldDB" id="A0A1M4YBM1"/>
<protein>
    <submittedName>
        <fullName evidence="2">Glutaredoxin-like domain</fullName>
    </submittedName>
</protein>
<evidence type="ECO:0000313" key="3">
    <source>
        <dbReference type="Proteomes" id="UP000184346"/>
    </source>
</evidence>
<evidence type="ECO:0000313" key="2">
    <source>
        <dbReference type="EMBL" id="SHF03140.1"/>
    </source>
</evidence>
<dbReference type="OrthoDB" id="8537427at2"/>